<dbReference type="Proteomes" id="UP000238916">
    <property type="component" value="Unassembled WGS sequence"/>
</dbReference>
<evidence type="ECO:0000313" key="2">
    <source>
        <dbReference type="Proteomes" id="UP000238916"/>
    </source>
</evidence>
<accession>A0A2U3LBY4</accession>
<protein>
    <submittedName>
        <fullName evidence="1">Cytoplasmic protein</fullName>
    </submittedName>
</protein>
<dbReference type="AlphaFoldDB" id="A0A2U3LBY4"/>
<gene>
    <name evidence="1" type="ORF">SBF1_450005</name>
</gene>
<evidence type="ECO:0000313" key="1">
    <source>
        <dbReference type="EMBL" id="SPF49340.1"/>
    </source>
</evidence>
<organism evidence="1 2">
    <name type="scientific">Candidatus Desulfosporosinus infrequens</name>
    <dbReference type="NCBI Taxonomy" id="2043169"/>
    <lineage>
        <taxon>Bacteria</taxon>
        <taxon>Bacillati</taxon>
        <taxon>Bacillota</taxon>
        <taxon>Clostridia</taxon>
        <taxon>Eubacteriales</taxon>
        <taxon>Desulfitobacteriaceae</taxon>
        <taxon>Desulfosporosinus</taxon>
    </lineage>
</organism>
<dbReference type="OrthoDB" id="9785474at2"/>
<dbReference type="EMBL" id="OMOF01000390">
    <property type="protein sequence ID" value="SPF49340.1"/>
    <property type="molecule type" value="Genomic_DNA"/>
</dbReference>
<name>A0A2U3LBY4_9FIRM</name>
<reference evidence="2" key="1">
    <citation type="submission" date="2018-02" db="EMBL/GenBank/DDBJ databases">
        <authorList>
            <person name="Hausmann B."/>
        </authorList>
    </citation>
    <scope>NUCLEOTIDE SEQUENCE [LARGE SCALE GENOMIC DNA]</scope>
    <source>
        <strain evidence="2">Peat soil MAG SbF1</strain>
    </source>
</reference>
<proteinExistence type="predicted"/>
<sequence>MEEAGIPRQGGPIGVMYYEHEQGRSFVQGFKRGVEGYRVGKEDAIAEITENILLEASH</sequence>